<dbReference type="EMBL" id="JBBPFD010000018">
    <property type="protein sequence ID" value="KAK7889432.1"/>
    <property type="molecule type" value="Genomic_DNA"/>
</dbReference>
<feature type="compositionally biased region" description="Polar residues" evidence="1">
    <location>
        <begin position="13"/>
        <end position="23"/>
    </location>
</feature>
<sequence>MDNFPEHLLSLDPPSQQEISQNLVGEEETWRRTTVKERSTHMDGQAVDVMLQTISMDHRSHCSSDEGWPLMPPKIKDLDLHLNTCPNSFSWIACPRPAR</sequence>
<feature type="region of interest" description="Disordered" evidence="1">
    <location>
        <begin position="1"/>
        <end position="27"/>
    </location>
</feature>
<proteinExistence type="predicted"/>
<evidence type="ECO:0000313" key="3">
    <source>
        <dbReference type="Proteomes" id="UP001460270"/>
    </source>
</evidence>
<protein>
    <submittedName>
        <fullName evidence="2">Uncharacterized protein</fullName>
    </submittedName>
</protein>
<comment type="caution">
    <text evidence="2">The sequence shown here is derived from an EMBL/GenBank/DDBJ whole genome shotgun (WGS) entry which is preliminary data.</text>
</comment>
<name>A0AAW0NB74_9GOBI</name>
<organism evidence="2 3">
    <name type="scientific">Mugilogobius chulae</name>
    <name type="common">yellowstripe goby</name>
    <dbReference type="NCBI Taxonomy" id="88201"/>
    <lineage>
        <taxon>Eukaryota</taxon>
        <taxon>Metazoa</taxon>
        <taxon>Chordata</taxon>
        <taxon>Craniata</taxon>
        <taxon>Vertebrata</taxon>
        <taxon>Euteleostomi</taxon>
        <taxon>Actinopterygii</taxon>
        <taxon>Neopterygii</taxon>
        <taxon>Teleostei</taxon>
        <taxon>Neoteleostei</taxon>
        <taxon>Acanthomorphata</taxon>
        <taxon>Gobiaria</taxon>
        <taxon>Gobiiformes</taxon>
        <taxon>Gobioidei</taxon>
        <taxon>Gobiidae</taxon>
        <taxon>Gobionellinae</taxon>
        <taxon>Mugilogobius</taxon>
    </lineage>
</organism>
<dbReference type="AlphaFoldDB" id="A0AAW0NB74"/>
<reference evidence="3" key="1">
    <citation type="submission" date="2024-04" db="EMBL/GenBank/DDBJ databases">
        <title>Salinicola lusitanus LLJ914,a marine bacterium isolated from the Okinawa Trough.</title>
        <authorList>
            <person name="Li J."/>
        </authorList>
    </citation>
    <scope>NUCLEOTIDE SEQUENCE [LARGE SCALE GENOMIC DNA]</scope>
</reference>
<dbReference type="Proteomes" id="UP001460270">
    <property type="component" value="Unassembled WGS sequence"/>
</dbReference>
<gene>
    <name evidence="2" type="ORF">WMY93_024992</name>
</gene>
<keyword evidence="3" id="KW-1185">Reference proteome</keyword>
<evidence type="ECO:0000313" key="2">
    <source>
        <dbReference type="EMBL" id="KAK7889432.1"/>
    </source>
</evidence>
<evidence type="ECO:0000256" key="1">
    <source>
        <dbReference type="SAM" id="MobiDB-lite"/>
    </source>
</evidence>
<accession>A0AAW0NB74</accession>